<dbReference type="RefSeq" id="WP_269024642.1">
    <property type="nucleotide sequence ID" value="NZ_JAANOJ010000002.1"/>
</dbReference>
<name>A0A2S2DV00_9BACT</name>
<evidence type="ECO:0008006" key="3">
    <source>
        <dbReference type="Google" id="ProtNLM"/>
    </source>
</evidence>
<accession>A0A2S2DV00</accession>
<evidence type="ECO:0000313" key="2">
    <source>
        <dbReference type="Proteomes" id="UP000245468"/>
    </source>
</evidence>
<gene>
    <name evidence="1" type="ORF">HME7025_01016</name>
</gene>
<dbReference type="InterPro" id="IPR022551">
    <property type="entry name" value="BrxC"/>
</dbReference>
<dbReference type="AlphaFoldDB" id="A0A2S2DV00"/>
<protein>
    <recommendedName>
        <fullName evidence="3">Bacillithiol system redox-active protein YtxJ</fullName>
    </recommendedName>
</protein>
<keyword evidence="2" id="KW-1185">Reference proteome</keyword>
<sequence>MQKTCIILMNWNTLNETQQIDQILEDSQKQPVVIFKHSTRCSISATSLNRLERAWDQDVTPAYLLDLIAFRPISNQIAETFQVEHQSPQVLVIDGGKCTYHASHWDISNEDLKPYTSR</sequence>
<dbReference type="Proteomes" id="UP000245468">
    <property type="component" value="Chromosome"/>
</dbReference>
<dbReference type="NCBIfam" id="TIGR04019">
    <property type="entry name" value="B_thiol_YtxJ"/>
    <property type="match status" value="1"/>
</dbReference>
<reference evidence="2" key="1">
    <citation type="submission" date="2018-05" db="EMBL/GenBank/DDBJ databases">
        <title>Pseudarcicella sp. HME7025 Genome sequencing and assembly.</title>
        <authorList>
            <person name="Kim H."/>
            <person name="Kang H."/>
            <person name="Joh K."/>
        </authorList>
    </citation>
    <scope>NUCLEOTIDE SEQUENCE [LARGE SCALE GENOMIC DNA]</scope>
    <source>
        <strain evidence="2">HME7025</strain>
    </source>
</reference>
<dbReference type="EMBL" id="CP029346">
    <property type="protein sequence ID" value="AWL08880.1"/>
    <property type="molecule type" value="Genomic_DNA"/>
</dbReference>
<organism evidence="1 2">
    <name type="scientific">Aquirufa nivalisilvae</name>
    <dbReference type="NCBI Taxonomy" id="2516557"/>
    <lineage>
        <taxon>Bacteria</taxon>
        <taxon>Pseudomonadati</taxon>
        <taxon>Bacteroidota</taxon>
        <taxon>Cytophagia</taxon>
        <taxon>Cytophagales</taxon>
        <taxon>Flectobacillaceae</taxon>
        <taxon>Aquirufa</taxon>
    </lineage>
</organism>
<dbReference type="Pfam" id="PF11009">
    <property type="entry name" value="BrxC"/>
    <property type="match status" value="1"/>
</dbReference>
<evidence type="ECO:0000313" key="1">
    <source>
        <dbReference type="EMBL" id="AWL08880.1"/>
    </source>
</evidence>
<dbReference type="Gene3D" id="3.40.30.10">
    <property type="entry name" value="Glutaredoxin"/>
    <property type="match status" value="1"/>
</dbReference>
<dbReference type="KEGG" id="psez:HME7025_01016"/>
<proteinExistence type="predicted"/>